<name>A0A9P8FKW6_AURME</name>
<dbReference type="AlphaFoldDB" id="A0A9P8FKW6"/>
<sequence length="52" mass="5869">MSSPTSQPHEEALDATNERRSRRSGRVSRKPELYIEEAPAASKRKRDAADDD</sequence>
<reference evidence="2" key="1">
    <citation type="journal article" date="2021" name="J Fungi (Basel)">
        <title>Virulence traits and population genomics of the black yeast Aureobasidium melanogenum.</title>
        <authorList>
            <person name="Cernosa A."/>
            <person name="Sun X."/>
            <person name="Gostincar C."/>
            <person name="Fang C."/>
            <person name="Gunde-Cimerman N."/>
            <person name="Song Z."/>
        </authorList>
    </citation>
    <scope>NUCLEOTIDE SEQUENCE</scope>
    <source>
        <strain evidence="2">EXF-9298</strain>
    </source>
</reference>
<feature type="compositionally biased region" description="Basic and acidic residues" evidence="1">
    <location>
        <begin position="8"/>
        <end position="19"/>
    </location>
</feature>
<reference evidence="2" key="2">
    <citation type="submission" date="2021-08" db="EMBL/GenBank/DDBJ databases">
        <authorList>
            <person name="Gostincar C."/>
            <person name="Sun X."/>
            <person name="Song Z."/>
            <person name="Gunde-Cimerman N."/>
        </authorList>
    </citation>
    <scope>NUCLEOTIDE SEQUENCE</scope>
    <source>
        <strain evidence="2">EXF-9298</strain>
    </source>
</reference>
<gene>
    <name evidence="2" type="ORF">KCU98_g9976</name>
</gene>
<feature type="region of interest" description="Disordered" evidence="1">
    <location>
        <begin position="1"/>
        <end position="52"/>
    </location>
</feature>
<evidence type="ECO:0000313" key="3">
    <source>
        <dbReference type="Proteomes" id="UP000729357"/>
    </source>
</evidence>
<proteinExistence type="predicted"/>
<organism evidence="2 3">
    <name type="scientific">Aureobasidium melanogenum</name>
    <name type="common">Aureobasidium pullulans var. melanogenum</name>
    <dbReference type="NCBI Taxonomy" id="46634"/>
    <lineage>
        <taxon>Eukaryota</taxon>
        <taxon>Fungi</taxon>
        <taxon>Dikarya</taxon>
        <taxon>Ascomycota</taxon>
        <taxon>Pezizomycotina</taxon>
        <taxon>Dothideomycetes</taxon>
        <taxon>Dothideomycetidae</taxon>
        <taxon>Dothideales</taxon>
        <taxon>Saccotheciaceae</taxon>
        <taxon>Aureobasidium</taxon>
    </lineage>
</organism>
<feature type="non-terminal residue" evidence="2">
    <location>
        <position position="52"/>
    </location>
</feature>
<comment type="caution">
    <text evidence="2">The sequence shown here is derived from an EMBL/GenBank/DDBJ whole genome shotgun (WGS) entry which is preliminary data.</text>
</comment>
<evidence type="ECO:0000256" key="1">
    <source>
        <dbReference type="SAM" id="MobiDB-lite"/>
    </source>
</evidence>
<dbReference type="Proteomes" id="UP000729357">
    <property type="component" value="Unassembled WGS sequence"/>
</dbReference>
<protein>
    <submittedName>
        <fullName evidence="2">Uncharacterized protein</fullName>
    </submittedName>
</protein>
<accession>A0A9P8FKW6</accession>
<dbReference type="EMBL" id="JAHFXS010001429">
    <property type="protein sequence ID" value="KAG9977569.1"/>
    <property type="molecule type" value="Genomic_DNA"/>
</dbReference>
<keyword evidence="3" id="KW-1185">Reference proteome</keyword>
<evidence type="ECO:0000313" key="2">
    <source>
        <dbReference type="EMBL" id="KAG9977569.1"/>
    </source>
</evidence>